<sequence length="123" mass="14148">MMMVMVMVMVMVMSQQDLILSDFVLAGILSEFQSVIRFFTKRAIPAVALQPDRQNLQETQLSNFLRQVQLLPRRHTHPTARRTNPKIYQPRRASASKREMSGEPPSPRQARQHHNLHSDGATN</sequence>
<proteinExistence type="predicted"/>
<feature type="signal peptide" evidence="2">
    <location>
        <begin position="1"/>
        <end position="21"/>
    </location>
</feature>
<dbReference type="AlphaFoldDB" id="A0A8S9FDQ4"/>
<comment type="caution">
    <text evidence="3">The sequence shown here is derived from an EMBL/GenBank/DDBJ whole genome shotgun (WGS) entry which is preliminary data.</text>
</comment>
<gene>
    <name evidence="3" type="ORF">F2Q70_00033053</name>
</gene>
<keyword evidence="2" id="KW-0732">Signal</keyword>
<feature type="region of interest" description="Disordered" evidence="1">
    <location>
        <begin position="70"/>
        <end position="123"/>
    </location>
</feature>
<feature type="compositionally biased region" description="Basic residues" evidence="1">
    <location>
        <begin position="72"/>
        <end position="84"/>
    </location>
</feature>
<reference evidence="3" key="1">
    <citation type="submission" date="2019-12" db="EMBL/GenBank/DDBJ databases">
        <title>Genome sequencing and annotation of Brassica cretica.</title>
        <authorList>
            <person name="Studholme D.J."/>
            <person name="Sarris P.F."/>
        </authorList>
    </citation>
    <scope>NUCLEOTIDE SEQUENCE</scope>
    <source>
        <strain evidence="3">PFS-102/07</strain>
        <tissue evidence="3">Leaf</tissue>
    </source>
</reference>
<dbReference type="EMBL" id="QGKY02002305">
    <property type="protein sequence ID" value="KAF2531813.1"/>
    <property type="molecule type" value="Genomic_DNA"/>
</dbReference>
<organism evidence="3">
    <name type="scientific">Brassica cretica</name>
    <name type="common">Mustard</name>
    <dbReference type="NCBI Taxonomy" id="69181"/>
    <lineage>
        <taxon>Eukaryota</taxon>
        <taxon>Viridiplantae</taxon>
        <taxon>Streptophyta</taxon>
        <taxon>Embryophyta</taxon>
        <taxon>Tracheophyta</taxon>
        <taxon>Spermatophyta</taxon>
        <taxon>Magnoliopsida</taxon>
        <taxon>eudicotyledons</taxon>
        <taxon>Gunneridae</taxon>
        <taxon>Pentapetalae</taxon>
        <taxon>rosids</taxon>
        <taxon>malvids</taxon>
        <taxon>Brassicales</taxon>
        <taxon>Brassicaceae</taxon>
        <taxon>Brassiceae</taxon>
        <taxon>Brassica</taxon>
    </lineage>
</organism>
<accession>A0A8S9FDQ4</accession>
<evidence type="ECO:0000256" key="1">
    <source>
        <dbReference type="SAM" id="MobiDB-lite"/>
    </source>
</evidence>
<feature type="chain" id="PRO_5035884984" description="Secreted protein" evidence="2">
    <location>
        <begin position="22"/>
        <end position="123"/>
    </location>
</feature>
<protein>
    <recommendedName>
        <fullName evidence="4">Secreted protein</fullName>
    </recommendedName>
</protein>
<evidence type="ECO:0000256" key="2">
    <source>
        <dbReference type="SAM" id="SignalP"/>
    </source>
</evidence>
<evidence type="ECO:0008006" key="4">
    <source>
        <dbReference type="Google" id="ProtNLM"/>
    </source>
</evidence>
<evidence type="ECO:0000313" key="3">
    <source>
        <dbReference type="EMBL" id="KAF2531813.1"/>
    </source>
</evidence>
<name>A0A8S9FDQ4_BRACR</name>